<keyword evidence="3" id="KW-0285">Flavoprotein</keyword>
<keyword evidence="5" id="KW-0560">Oxidoreductase</keyword>
<dbReference type="PANTHER" id="PTHR42784:SF1">
    <property type="entry name" value="PYRANOSE 2-OXIDASE"/>
    <property type="match status" value="1"/>
</dbReference>
<evidence type="ECO:0000259" key="7">
    <source>
        <dbReference type="Pfam" id="PF06439"/>
    </source>
</evidence>
<comment type="similarity">
    <text evidence="2">Belongs to the GMC oxidoreductase family.</text>
</comment>
<comment type="caution">
    <text evidence="8">The sequence shown here is derived from an EMBL/GenBank/DDBJ whole genome shotgun (WGS) entry which is preliminary data.</text>
</comment>
<evidence type="ECO:0000256" key="4">
    <source>
        <dbReference type="ARBA" id="ARBA00022827"/>
    </source>
</evidence>
<dbReference type="RefSeq" id="WP_252952447.1">
    <property type="nucleotide sequence ID" value="NZ_JAFIRR010000036.1"/>
</dbReference>
<evidence type="ECO:0000256" key="3">
    <source>
        <dbReference type="ARBA" id="ARBA00022630"/>
    </source>
</evidence>
<evidence type="ECO:0000256" key="2">
    <source>
        <dbReference type="ARBA" id="ARBA00010790"/>
    </source>
</evidence>
<sequence length="789" mass="84775">MPLPQLVPGPGPAAFDVQESAFSYDILGRYICNTWGELDQQRVNGGYPFDAVVIGAGMFGGYIAERLYRHGAGQAARILLIEAGAYLLPTHIQNLPQRLGGKVGGPDAARTRDTGTQNVVWGMPWISNEAFSGLAYCVGGRSLFWGGWSPRLTANDLANWPSAIASYLNGPTGNDGVYRSVETEIGTFPSTDFIVKANLYQKLDAAFQAAIPAVPGITDVGEAPLAVQGASPAPGVFSFDKFSSGPFLIDAIRHDSANNASHLDVSRRVFLLPRTQVLRLNRGAGGAVTSLDLRVDGQPQTLALSPTCAVVLANGTIEATRLALESLGVGDTRFGSPRVGNLMAHLRSNITVRIKRTALGLAGPPTDLETVAFLVRGEALGRRFHHQVIAASVVGNDPERTMWATVPDIELLGNMLSNQDPNWVTITFRGIGEMEDQRTLAPDPARSWIDLSPETDRWGMRRAYVNLVATQNDKDLWTAMDDAAFALALQLAGGNAADVQYLTPGGWQAQRPQPDAQGNRFWRDILGSTHHEAGSLFMGTAGNSVTDLDGRFHGVPNAYVAGPALFPTLGSHNPSLTGLSLARRTADALLAGQRPAIDTAGGFSALSLNPADWQMVGQGQGSPAAVRHHGTVLETFNGYGLYFYTAEQFANFVLKLDWRVGRRDDNSGVFIRTPGPGAADALNVAVAQGHEVQIDERGFDAPSGTEGHPEKRTGAIYDLQAPSAFPSKPVGEWNTYVIEANGNTIRVTLNGQLVNVFQSNRRASGFIALQAYKYSSRVQFRNPQVRRLP</sequence>
<dbReference type="SUPFAM" id="SSF51905">
    <property type="entry name" value="FAD/NAD(P)-binding domain"/>
    <property type="match status" value="1"/>
</dbReference>
<dbReference type="InterPro" id="IPR036188">
    <property type="entry name" value="FAD/NAD-bd_sf"/>
</dbReference>
<accession>A0ABT1D1P3</accession>
<evidence type="ECO:0000256" key="5">
    <source>
        <dbReference type="ARBA" id="ARBA00023002"/>
    </source>
</evidence>
<gene>
    <name evidence="8" type="ORF">JYK14_06545</name>
</gene>
<name>A0ABT1D1P3_9PROT</name>
<dbReference type="Pfam" id="PF05199">
    <property type="entry name" value="GMC_oxred_C"/>
    <property type="match status" value="1"/>
</dbReference>
<dbReference type="InterPro" id="IPR007867">
    <property type="entry name" value="GMC_OxRtase_C"/>
</dbReference>
<evidence type="ECO:0000259" key="6">
    <source>
        <dbReference type="Pfam" id="PF05199"/>
    </source>
</evidence>
<keyword evidence="9" id="KW-1185">Reference proteome</keyword>
<dbReference type="InterPro" id="IPR010496">
    <property type="entry name" value="AL/BT2_dom"/>
</dbReference>
<feature type="domain" description="Glucose-methanol-choline oxidoreductase C-terminal" evidence="6">
    <location>
        <begin position="446"/>
        <end position="582"/>
    </location>
</feature>
<organism evidence="8 9">
    <name type="scientific">Siccirubricoccus soli</name>
    <dbReference type="NCBI Taxonomy" id="2899147"/>
    <lineage>
        <taxon>Bacteria</taxon>
        <taxon>Pseudomonadati</taxon>
        <taxon>Pseudomonadota</taxon>
        <taxon>Alphaproteobacteria</taxon>
        <taxon>Acetobacterales</taxon>
        <taxon>Roseomonadaceae</taxon>
        <taxon>Siccirubricoccus</taxon>
    </lineage>
</organism>
<evidence type="ECO:0000313" key="9">
    <source>
        <dbReference type="Proteomes" id="UP001523392"/>
    </source>
</evidence>
<evidence type="ECO:0000256" key="1">
    <source>
        <dbReference type="ARBA" id="ARBA00001974"/>
    </source>
</evidence>
<keyword evidence="4" id="KW-0274">FAD</keyword>
<proteinExistence type="inferred from homology"/>
<dbReference type="Gene3D" id="2.60.120.560">
    <property type="entry name" value="Exo-inulinase, domain 1"/>
    <property type="match status" value="1"/>
</dbReference>
<dbReference type="Gene3D" id="3.50.50.60">
    <property type="entry name" value="FAD/NAD(P)-binding domain"/>
    <property type="match status" value="2"/>
</dbReference>
<protein>
    <submittedName>
        <fullName evidence="8">DUF1080 domain-containing protein</fullName>
    </submittedName>
</protein>
<dbReference type="InterPro" id="IPR051473">
    <property type="entry name" value="P2Ox-like"/>
</dbReference>
<dbReference type="PANTHER" id="PTHR42784">
    <property type="entry name" value="PYRANOSE 2-OXIDASE"/>
    <property type="match status" value="1"/>
</dbReference>
<dbReference type="Pfam" id="PF06439">
    <property type="entry name" value="3keto-disac_hyd"/>
    <property type="match status" value="1"/>
</dbReference>
<dbReference type="EMBL" id="JAFIRR010000036">
    <property type="protein sequence ID" value="MCO6415833.1"/>
    <property type="molecule type" value="Genomic_DNA"/>
</dbReference>
<feature type="domain" description="3-keto-alpha-glucoside-1,2-lyase/3-keto-2-hydroxy-glucal hydratase" evidence="7">
    <location>
        <begin position="611"/>
        <end position="786"/>
    </location>
</feature>
<evidence type="ECO:0000313" key="8">
    <source>
        <dbReference type="EMBL" id="MCO6415833.1"/>
    </source>
</evidence>
<comment type="cofactor">
    <cofactor evidence="1">
        <name>FAD</name>
        <dbReference type="ChEBI" id="CHEBI:57692"/>
    </cofactor>
</comment>
<dbReference type="Proteomes" id="UP001523392">
    <property type="component" value="Unassembled WGS sequence"/>
</dbReference>
<reference evidence="8 9" key="1">
    <citation type="submission" date="2021-12" db="EMBL/GenBank/DDBJ databases">
        <title>Siccirubricoccus leaddurans sp. nov., a high concentration Zn2+ tolerance bacterium.</title>
        <authorList>
            <person name="Cao Y."/>
        </authorList>
    </citation>
    <scope>NUCLEOTIDE SEQUENCE [LARGE SCALE GENOMIC DNA]</scope>
    <source>
        <strain evidence="8 9">KC 17139</strain>
    </source>
</reference>